<dbReference type="Proteomes" id="UP001281656">
    <property type="component" value="Unassembled WGS sequence"/>
</dbReference>
<dbReference type="InterPro" id="IPR014825">
    <property type="entry name" value="DNA_alkylation"/>
</dbReference>
<comment type="caution">
    <text evidence="1">The sequence shown here is derived from an EMBL/GenBank/DDBJ whole genome shotgun (WGS) entry which is preliminary data.</text>
</comment>
<proteinExistence type="predicted"/>
<dbReference type="EMBL" id="JARUJP010000021">
    <property type="protein sequence ID" value="MDW8802497.1"/>
    <property type="molecule type" value="Genomic_DNA"/>
</dbReference>
<dbReference type="Gene3D" id="1.20.1660.10">
    <property type="entry name" value="Hypothetical protein (EF3068)"/>
    <property type="match status" value="1"/>
</dbReference>
<dbReference type="SUPFAM" id="SSF48371">
    <property type="entry name" value="ARM repeat"/>
    <property type="match status" value="1"/>
</dbReference>
<keyword evidence="2" id="KW-1185">Reference proteome</keyword>
<evidence type="ECO:0000313" key="2">
    <source>
        <dbReference type="Proteomes" id="UP001281656"/>
    </source>
</evidence>
<organism evidence="1 2">
    <name type="scientific">Clostridium tanneri</name>
    <dbReference type="NCBI Taxonomy" id="3037988"/>
    <lineage>
        <taxon>Bacteria</taxon>
        <taxon>Bacillati</taxon>
        <taxon>Bacillota</taxon>
        <taxon>Clostridia</taxon>
        <taxon>Eubacteriales</taxon>
        <taxon>Clostridiaceae</taxon>
        <taxon>Clostridium</taxon>
    </lineage>
</organism>
<dbReference type="RefSeq" id="WP_318798820.1">
    <property type="nucleotide sequence ID" value="NZ_JARUJP010000021.1"/>
</dbReference>
<dbReference type="InterPro" id="IPR016024">
    <property type="entry name" value="ARM-type_fold"/>
</dbReference>
<dbReference type="Pfam" id="PF08713">
    <property type="entry name" value="DNA_alkylation"/>
    <property type="match status" value="1"/>
</dbReference>
<name>A0ABU4JWL3_9CLOT</name>
<dbReference type="PANTHER" id="PTHR34070">
    <property type="entry name" value="ARMADILLO-TYPE FOLD"/>
    <property type="match status" value="1"/>
</dbReference>
<dbReference type="CDD" id="cd07064">
    <property type="entry name" value="AlkD_like_1"/>
    <property type="match status" value="1"/>
</dbReference>
<protein>
    <submittedName>
        <fullName evidence="1">DNA alkylation repair protein</fullName>
    </submittedName>
</protein>
<dbReference type="Gene3D" id="1.25.40.290">
    <property type="entry name" value="ARM repeat domains"/>
    <property type="match status" value="1"/>
</dbReference>
<reference evidence="1 2" key="1">
    <citation type="submission" date="2023-04" db="EMBL/GenBank/DDBJ databases">
        <title>Clostridium tannerae sp. nov., isolated from the fecal material of an alpaca.</title>
        <authorList>
            <person name="Miller S."/>
            <person name="Hendry M."/>
            <person name="King J."/>
            <person name="Sankaranarayanan K."/>
            <person name="Lawson P.A."/>
        </authorList>
    </citation>
    <scope>NUCLEOTIDE SEQUENCE [LARGE SCALE GENOMIC DNA]</scope>
    <source>
        <strain evidence="1 2">A1-XYC3</strain>
    </source>
</reference>
<evidence type="ECO:0000313" key="1">
    <source>
        <dbReference type="EMBL" id="MDW8802497.1"/>
    </source>
</evidence>
<accession>A0ABU4JWL3</accession>
<dbReference type="PANTHER" id="PTHR34070:SF1">
    <property type="entry name" value="DNA ALKYLATION REPAIR PROTEIN"/>
    <property type="match status" value="1"/>
</dbReference>
<gene>
    <name evidence="1" type="ORF">P8V03_15215</name>
</gene>
<sequence>MNQVDIVEIFYRNKSEENALPMSAYMKNQFPFLGLKRPKRNELQKAFIKEAKKKKEIDWDFVFKCWALPEREFQYLAADYLVAMKDYMLDTEIEKIEKLIVTKSWWDAADILAPKVVGELCSKYPYLIEEYIMKWCINDNIWLRRTSLLFQLKYKEKTDTELLEKIILENKDTKEFFVNKAIGWILREFSKTNKEWVKSFIDNNTLHPLSAKEGSKYL</sequence>